<dbReference type="Proteomes" id="UP000186132">
    <property type="component" value="Unassembled WGS sequence"/>
</dbReference>
<dbReference type="EMBL" id="FQVU01000001">
    <property type="protein sequence ID" value="SHF79431.1"/>
    <property type="molecule type" value="Genomic_DNA"/>
</dbReference>
<evidence type="ECO:0000256" key="3">
    <source>
        <dbReference type="ARBA" id="ARBA00022833"/>
    </source>
</evidence>
<evidence type="ECO:0000313" key="8">
    <source>
        <dbReference type="Proteomes" id="UP000186132"/>
    </source>
</evidence>
<dbReference type="OrthoDB" id="5295340at2"/>
<organism evidence="7 8">
    <name type="scientific">Jatrophihabitans endophyticus</name>
    <dbReference type="NCBI Taxonomy" id="1206085"/>
    <lineage>
        <taxon>Bacteria</taxon>
        <taxon>Bacillati</taxon>
        <taxon>Actinomycetota</taxon>
        <taxon>Actinomycetes</taxon>
        <taxon>Jatrophihabitantales</taxon>
        <taxon>Jatrophihabitantaceae</taxon>
        <taxon>Jatrophihabitans</taxon>
    </lineage>
</organism>
<comment type="similarity">
    <text evidence="5">Belongs to the zinc-containing alcohol dehydrogenase family.</text>
</comment>
<dbReference type="STRING" id="1206085.SAMN05443575_0915"/>
<proteinExistence type="inferred from homology"/>
<dbReference type="Gene3D" id="3.90.180.10">
    <property type="entry name" value="Medium-chain alcohol dehydrogenases, catalytic domain"/>
    <property type="match status" value="1"/>
</dbReference>
<name>A0A1M5EK28_9ACTN</name>
<evidence type="ECO:0000256" key="5">
    <source>
        <dbReference type="RuleBase" id="RU361277"/>
    </source>
</evidence>
<dbReference type="InterPro" id="IPR050129">
    <property type="entry name" value="Zn_alcohol_dh"/>
</dbReference>
<dbReference type="InterPro" id="IPR011032">
    <property type="entry name" value="GroES-like_sf"/>
</dbReference>
<evidence type="ECO:0000256" key="1">
    <source>
        <dbReference type="ARBA" id="ARBA00001947"/>
    </source>
</evidence>
<protein>
    <submittedName>
        <fullName evidence="7">Alcohol dehydrogenase</fullName>
    </submittedName>
</protein>
<dbReference type="InterPro" id="IPR013149">
    <property type="entry name" value="ADH-like_C"/>
</dbReference>
<dbReference type="GO" id="GO:0008270">
    <property type="term" value="F:zinc ion binding"/>
    <property type="evidence" value="ECO:0007669"/>
    <property type="project" value="InterPro"/>
</dbReference>
<keyword evidence="2 5" id="KW-0479">Metal-binding</keyword>
<dbReference type="InterPro" id="IPR013154">
    <property type="entry name" value="ADH-like_N"/>
</dbReference>
<keyword evidence="4" id="KW-0560">Oxidoreductase</keyword>
<accession>A0A1M5EK28</accession>
<dbReference type="PANTHER" id="PTHR43401:SF5">
    <property type="entry name" value="ALCOHOL DEHYDROGENASE-RELATED"/>
    <property type="match status" value="1"/>
</dbReference>
<dbReference type="SMART" id="SM00829">
    <property type="entry name" value="PKS_ER"/>
    <property type="match status" value="1"/>
</dbReference>
<evidence type="ECO:0000313" key="7">
    <source>
        <dbReference type="EMBL" id="SHF79431.1"/>
    </source>
</evidence>
<dbReference type="AlphaFoldDB" id="A0A1M5EK28"/>
<dbReference type="PANTHER" id="PTHR43401">
    <property type="entry name" value="L-THREONINE 3-DEHYDROGENASE"/>
    <property type="match status" value="1"/>
</dbReference>
<dbReference type="Pfam" id="PF00107">
    <property type="entry name" value="ADH_zinc_N"/>
    <property type="match status" value="1"/>
</dbReference>
<dbReference type="RefSeq" id="WP_073386388.1">
    <property type="nucleotide sequence ID" value="NZ_FQVU01000001.1"/>
</dbReference>
<dbReference type="InterPro" id="IPR036291">
    <property type="entry name" value="NAD(P)-bd_dom_sf"/>
</dbReference>
<dbReference type="SUPFAM" id="SSF51735">
    <property type="entry name" value="NAD(P)-binding Rossmann-fold domains"/>
    <property type="match status" value="1"/>
</dbReference>
<keyword evidence="8" id="KW-1185">Reference proteome</keyword>
<evidence type="ECO:0000256" key="2">
    <source>
        <dbReference type="ARBA" id="ARBA00022723"/>
    </source>
</evidence>
<evidence type="ECO:0000259" key="6">
    <source>
        <dbReference type="SMART" id="SM00829"/>
    </source>
</evidence>
<dbReference type="PROSITE" id="PS00059">
    <property type="entry name" value="ADH_ZINC"/>
    <property type="match status" value="1"/>
</dbReference>
<evidence type="ECO:0000256" key="4">
    <source>
        <dbReference type="ARBA" id="ARBA00023002"/>
    </source>
</evidence>
<dbReference type="InterPro" id="IPR002328">
    <property type="entry name" value="ADH_Zn_CS"/>
</dbReference>
<dbReference type="Pfam" id="PF08240">
    <property type="entry name" value="ADH_N"/>
    <property type="match status" value="1"/>
</dbReference>
<dbReference type="SUPFAM" id="SSF50129">
    <property type="entry name" value="GroES-like"/>
    <property type="match status" value="1"/>
</dbReference>
<comment type="cofactor">
    <cofactor evidence="1 5">
        <name>Zn(2+)</name>
        <dbReference type="ChEBI" id="CHEBI:29105"/>
    </cofactor>
</comment>
<dbReference type="GO" id="GO:0016491">
    <property type="term" value="F:oxidoreductase activity"/>
    <property type="evidence" value="ECO:0007669"/>
    <property type="project" value="UniProtKB-KW"/>
</dbReference>
<dbReference type="InterPro" id="IPR020843">
    <property type="entry name" value="ER"/>
</dbReference>
<sequence>MRAVLVEAFGAAPQLRDVPEPACPADGAVIEVRATGLCRSDWHGWAGHDPDIALPHVPGHEFAGVVAAVGPDVRSVRVGSRVTVPFVCACGRCATCRAGAGQVCEDQYQPGFTGWGSFAERVAVPRADVNVVPLPDELTFATAAGLGCRFATAYRAVTAHGRVGPGDHVAVFGCGGVGLSAVQIAAARGAEVVAVDVSARALALAAEVGARHTIPAADAAARLAELTGGGAHVTIDALGDATILRTALAALRPRGRHVQVGLLVGADADTATPMATVIAKELELYGSHGMAAQDYPAMLAEIAAGRLRPDRVVTGEIGLAALAGADGALATMGDAPPTGAVVIDPARS</sequence>
<keyword evidence="3 5" id="KW-0862">Zinc</keyword>
<gene>
    <name evidence="7" type="ORF">SAMN05443575_0915</name>
</gene>
<feature type="domain" description="Enoyl reductase (ER)" evidence="6">
    <location>
        <begin position="10"/>
        <end position="343"/>
    </location>
</feature>
<reference evidence="7 8" key="1">
    <citation type="submission" date="2016-11" db="EMBL/GenBank/DDBJ databases">
        <authorList>
            <person name="Jaros S."/>
            <person name="Januszkiewicz K."/>
            <person name="Wedrychowicz H."/>
        </authorList>
    </citation>
    <scope>NUCLEOTIDE SEQUENCE [LARGE SCALE GENOMIC DNA]</scope>
    <source>
        <strain evidence="7 8">DSM 45627</strain>
    </source>
</reference>